<gene>
    <name evidence="1" type="ORF">B296_00057157</name>
</gene>
<dbReference type="EMBL" id="AMZH03017873">
    <property type="protein sequence ID" value="RRT42398.1"/>
    <property type="molecule type" value="Genomic_DNA"/>
</dbReference>
<comment type="caution">
    <text evidence="1">The sequence shown here is derived from an EMBL/GenBank/DDBJ whole genome shotgun (WGS) entry which is preliminary data.</text>
</comment>
<name>A0A426XSC3_ENSVE</name>
<dbReference type="Proteomes" id="UP000287651">
    <property type="component" value="Unassembled WGS sequence"/>
</dbReference>
<sequence>MGKKTFCNMAMVGESSMGISFCNMDLVSESPMGTSDSKTPRMLRDSVELFKHWAVGLTGSSPASLLLSIATSQAKADPEESYELLGFSVARHGSFHATNSVRTIAYRECK</sequence>
<reference evidence="1 2" key="1">
    <citation type="journal article" date="2014" name="Agronomy (Basel)">
        <title>A Draft Genome Sequence for Ensete ventricosum, the Drought-Tolerant Tree Against Hunger.</title>
        <authorList>
            <person name="Harrison J."/>
            <person name="Moore K.A."/>
            <person name="Paszkiewicz K."/>
            <person name="Jones T."/>
            <person name="Grant M."/>
            <person name="Ambacheew D."/>
            <person name="Muzemil S."/>
            <person name="Studholme D.J."/>
        </authorList>
    </citation>
    <scope>NUCLEOTIDE SEQUENCE [LARGE SCALE GENOMIC DNA]</scope>
</reference>
<accession>A0A426XSC3</accession>
<evidence type="ECO:0000313" key="1">
    <source>
        <dbReference type="EMBL" id="RRT42398.1"/>
    </source>
</evidence>
<dbReference type="AlphaFoldDB" id="A0A426XSC3"/>
<proteinExistence type="predicted"/>
<protein>
    <submittedName>
        <fullName evidence="1">Uncharacterized protein</fullName>
    </submittedName>
</protein>
<organism evidence="1 2">
    <name type="scientific">Ensete ventricosum</name>
    <name type="common">Abyssinian banana</name>
    <name type="synonym">Musa ensete</name>
    <dbReference type="NCBI Taxonomy" id="4639"/>
    <lineage>
        <taxon>Eukaryota</taxon>
        <taxon>Viridiplantae</taxon>
        <taxon>Streptophyta</taxon>
        <taxon>Embryophyta</taxon>
        <taxon>Tracheophyta</taxon>
        <taxon>Spermatophyta</taxon>
        <taxon>Magnoliopsida</taxon>
        <taxon>Liliopsida</taxon>
        <taxon>Zingiberales</taxon>
        <taxon>Musaceae</taxon>
        <taxon>Ensete</taxon>
    </lineage>
</organism>
<evidence type="ECO:0000313" key="2">
    <source>
        <dbReference type="Proteomes" id="UP000287651"/>
    </source>
</evidence>